<comment type="subunit">
    <text evidence="3">NDH-1 is composed of 14 different subunits. Subunits NuoB, C, D, E, F, and G constitute the peripheral sector of the complex.</text>
</comment>
<dbReference type="NCBIfam" id="NF004732">
    <property type="entry name" value="PRK06074.1-4"/>
    <property type="match status" value="1"/>
</dbReference>
<evidence type="ECO:0000256" key="2">
    <source>
        <dbReference type="ARBA" id="ARBA00022448"/>
    </source>
</evidence>
<evidence type="ECO:0000256" key="4">
    <source>
        <dbReference type="RuleBase" id="RU003456"/>
    </source>
</evidence>
<comment type="function">
    <text evidence="3">NDH-1 shuttles electrons from NADH, via FMN and iron-sulfur (Fe-S) centers, to quinones in the respiratory chain. The immediate electron acceptor for the enzyme in this species is believed to be ubiquinone. Couples the redox reaction to proton translocation (for every two electrons transferred, four hydrogen ions are translocated across the cytoplasmic membrane), and thus conserves the redox energy in a proton gradient.</text>
</comment>
<comment type="similarity">
    <text evidence="1 3 4">Belongs to the complex I 30 kDa subunit family.</text>
</comment>
<dbReference type="GO" id="GO:0048038">
    <property type="term" value="F:quinone binding"/>
    <property type="evidence" value="ECO:0007669"/>
    <property type="project" value="UniProtKB-KW"/>
</dbReference>
<keyword evidence="3" id="KW-0472">Membrane</keyword>
<dbReference type="AlphaFoldDB" id="A0A4Q8L478"/>
<comment type="catalytic activity">
    <reaction evidence="3 5">
        <text>a quinone + NADH + 5 H(+)(in) = a quinol + NAD(+) + 4 H(+)(out)</text>
        <dbReference type="Rhea" id="RHEA:57888"/>
        <dbReference type="ChEBI" id="CHEBI:15378"/>
        <dbReference type="ChEBI" id="CHEBI:24646"/>
        <dbReference type="ChEBI" id="CHEBI:57540"/>
        <dbReference type="ChEBI" id="CHEBI:57945"/>
        <dbReference type="ChEBI" id="CHEBI:132124"/>
    </reaction>
</comment>
<dbReference type="HAMAP" id="MF_01357">
    <property type="entry name" value="NDH1_NuoC"/>
    <property type="match status" value="1"/>
</dbReference>
<dbReference type="RefSeq" id="WP_130553152.1">
    <property type="nucleotide sequence ID" value="NZ_SHMC01000012.1"/>
</dbReference>
<keyword evidence="3 4" id="KW-0520">NAD</keyword>
<name>A0A4Q8L478_9GAMM</name>
<protein>
    <recommendedName>
        <fullName evidence="3">NADH-quinone oxidoreductase subunit C</fullName>
        <ecNumber evidence="3">7.1.1.-</ecNumber>
    </recommendedName>
    <alternativeName>
        <fullName evidence="3">NADH dehydrogenase I subunit C</fullName>
    </alternativeName>
    <alternativeName>
        <fullName evidence="3">NDH-1 subunit C</fullName>
    </alternativeName>
</protein>
<comment type="caution">
    <text evidence="7">The sequence shown here is derived from an EMBL/GenBank/DDBJ whole genome shotgun (WGS) entry which is preliminary data.</text>
</comment>
<keyword evidence="3" id="KW-0830">Ubiquinone</keyword>
<dbReference type="EC" id="7.1.1.-" evidence="3"/>
<proteinExistence type="inferred from homology"/>
<dbReference type="Pfam" id="PF00329">
    <property type="entry name" value="Complex1_30kDa"/>
    <property type="match status" value="1"/>
</dbReference>
<dbReference type="PANTHER" id="PTHR10884">
    <property type="entry name" value="NADH DEHYDROGENASE UBIQUINONE IRON-SULFUR PROTEIN 3"/>
    <property type="match status" value="1"/>
</dbReference>
<sequence>MAEQALYTDTLRARFPDAAVTVSPSGETTIEVPHALWHELCLALRDDFGFEQLTDLCGVDYLGYGSDEWDTSDVSSQGFSRGVEGKAVGRFAWGEFPTRENGNAGGIGEVPVPTNRFAAVAHLISYQHNRRVRLRCYAPNDDVPVVASVTDIWPGANWFEREAFDLFGIVFSGHPDLRRILTDYGFVGHPFRKDFPLIGNVEVRYDEERKRVVYEPVTSVEPRVGVPRVIREDARYQTAAGEAAARESKS</sequence>
<evidence type="ECO:0000256" key="5">
    <source>
        <dbReference type="RuleBase" id="RU003582"/>
    </source>
</evidence>
<accession>A0A4Q8L478</accession>
<organism evidence="7 8">
    <name type="scientific">Pseudoxanthomonas winnipegensis</name>
    <dbReference type="NCBI Taxonomy" id="2480810"/>
    <lineage>
        <taxon>Bacteria</taxon>
        <taxon>Pseudomonadati</taxon>
        <taxon>Pseudomonadota</taxon>
        <taxon>Gammaproteobacteria</taxon>
        <taxon>Lysobacterales</taxon>
        <taxon>Lysobacteraceae</taxon>
        <taxon>Pseudoxanthomonas</taxon>
    </lineage>
</organism>
<dbReference type="InterPro" id="IPR037232">
    <property type="entry name" value="NADH_quin_OxRdtase_su_C/D-like"/>
</dbReference>
<dbReference type="Gene3D" id="3.30.460.80">
    <property type="entry name" value="NADH:ubiquinone oxidoreductase, 30kDa subunit"/>
    <property type="match status" value="1"/>
</dbReference>
<keyword evidence="7" id="KW-0560">Oxidoreductase</keyword>
<feature type="domain" description="NADH:ubiquinone oxidoreductase 30kDa subunit" evidence="6">
    <location>
        <begin position="114"/>
        <end position="199"/>
    </location>
</feature>
<dbReference type="OrthoDB" id="9803286at2"/>
<evidence type="ECO:0000259" key="6">
    <source>
        <dbReference type="Pfam" id="PF00329"/>
    </source>
</evidence>
<keyword evidence="3 4" id="KW-1278">Translocase</keyword>
<dbReference type="PROSITE" id="PS00542">
    <property type="entry name" value="COMPLEX1_30K"/>
    <property type="match status" value="1"/>
</dbReference>
<evidence type="ECO:0000313" key="8">
    <source>
        <dbReference type="Proteomes" id="UP000292627"/>
    </source>
</evidence>
<dbReference type="GO" id="GO:0050136">
    <property type="term" value="F:NADH dehydrogenase (quinone) (non-electrogenic) activity"/>
    <property type="evidence" value="ECO:0007669"/>
    <property type="project" value="UniProtKB-UniRule"/>
</dbReference>
<dbReference type="Proteomes" id="UP000292627">
    <property type="component" value="Unassembled WGS sequence"/>
</dbReference>
<keyword evidence="2 3" id="KW-0813">Transport</keyword>
<dbReference type="GO" id="GO:0005886">
    <property type="term" value="C:plasma membrane"/>
    <property type="evidence" value="ECO:0007669"/>
    <property type="project" value="UniProtKB-SubCell"/>
</dbReference>
<dbReference type="PANTHER" id="PTHR10884:SF14">
    <property type="entry name" value="NADH DEHYDROGENASE [UBIQUINONE] IRON-SULFUR PROTEIN 3, MITOCHONDRIAL"/>
    <property type="match status" value="1"/>
</dbReference>
<gene>
    <name evidence="3" type="primary">nuoC</name>
    <name evidence="7" type="ORF">EA660_19795</name>
</gene>
<comment type="subcellular location">
    <subcellularLocation>
        <location evidence="3">Cell membrane</location>
        <topology evidence="3">Peripheral membrane protein</topology>
        <orientation evidence="3">Cytoplasmic side</orientation>
    </subcellularLocation>
</comment>
<dbReference type="InterPro" id="IPR020396">
    <property type="entry name" value="NADH_UbQ_OxRdtase_CS"/>
</dbReference>
<dbReference type="EMBL" id="SHMC01000012">
    <property type="protein sequence ID" value="TAA20012.1"/>
    <property type="molecule type" value="Genomic_DNA"/>
</dbReference>
<evidence type="ECO:0000256" key="3">
    <source>
        <dbReference type="HAMAP-Rule" id="MF_01357"/>
    </source>
</evidence>
<dbReference type="GO" id="GO:0008137">
    <property type="term" value="F:NADH dehydrogenase (ubiquinone) activity"/>
    <property type="evidence" value="ECO:0007669"/>
    <property type="project" value="InterPro"/>
</dbReference>
<evidence type="ECO:0000256" key="1">
    <source>
        <dbReference type="ARBA" id="ARBA00007569"/>
    </source>
</evidence>
<dbReference type="NCBIfam" id="NF004730">
    <property type="entry name" value="PRK06074.1-1"/>
    <property type="match status" value="1"/>
</dbReference>
<keyword evidence="3 5" id="KW-0874">Quinone</keyword>
<evidence type="ECO:0000313" key="7">
    <source>
        <dbReference type="EMBL" id="TAA20012.1"/>
    </source>
</evidence>
<reference evidence="7 8" key="1">
    <citation type="submission" date="2019-02" db="EMBL/GenBank/DDBJ databases">
        <title>WGS of Pseudoxanthomonas species novum from clinical isolates.</title>
        <authorList>
            <person name="Bernier A.-M."/>
            <person name="Bernard K."/>
            <person name="Vachon A."/>
        </authorList>
    </citation>
    <scope>NUCLEOTIDE SEQUENCE [LARGE SCALE GENOMIC DNA]</scope>
    <source>
        <strain evidence="7 8">NML171200</strain>
    </source>
</reference>
<dbReference type="InterPro" id="IPR010218">
    <property type="entry name" value="NADH_DH_suC"/>
</dbReference>
<dbReference type="SUPFAM" id="SSF143243">
    <property type="entry name" value="Nqo5-like"/>
    <property type="match status" value="1"/>
</dbReference>
<keyword evidence="3" id="KW-1003">Cell membrane</keyword>
<dbReference type="InterPro" id="IPR001268">
    <property type="entry name" value="NADH_UbQ_OxRdtase_30kDa_su"/>
</dbReference>